<evidence type="ECO:0000313" key="2">
    <source>
        <dbReference type="EMBL" id="MPM78524.1"/>
    </source>
</evidence>
<accession>A0A645CNR9</accession>
<evidence type="ECO:0000256" key="1">
    <source>
        <dbReference type="SAM" id="MobiDB-lite"/>
    </source>
</evidence>
<dbReference type="AlphaFoldDB" id="A0A645CNR9"/>
<dbReference type="EMBL" id="VSSQ01028704">
    <property type="protein sequence ID" value="MPM78524.1"/>
    <property type="molecule type" value="Genomic_DNA"/>
</dbReference>
<gene>
    <name evidence="2" type="ORF">SDC9_125535</name>
</gene>
<feature type="compositionally biased region" description="Basic and acidic residues" evidence="1">
    <location>
        <begin position="75"/>
        <end position="117"/>
    </location>
</feature>
<feature type="region of interest" description="Disordered" evidence="1">
    <location>
        <begin position="43"/>
        <end position="117"/>
    </location>
</feature>
<comment type="caution">
    <text evidence="2">The sequence shown here is derived from an EMBL/GenBank/DDBJ whole genome shotgun (WGS) entry which is preliminary data.</text>
</comment>
<proteinExistence type="predicted"/>
<protein>
    <submittedName>
        <fullName evidence="2">Uncharacterized protein</fullName>
    </submittedName>
</protein>
<name>A0A645CNR9_9ZZZZ</name>
<sequence>MQEHFRAVSGAETHSELFPVQLFGVCARFRLLSRERFGQLGRSIKDQRKIRNRHRRTEHVEVPGFDLKRKKRQQREHDPDRKQPRGEFARPVRHGDDATPRHEDSARHHERFFGGHE</sequence>
<organism evidence="2">
    <name type="scientific">bioreactor metagenome</name>
    <dbReference type="NCBI Taxonomy" id="1076179"/>
    <lineage>
        <taxon>unclassified sequences</taxon>
        <taxon>metagenomes</taxon>
        <taxon>ecological metagenomes</taxon>
    </lineage>
</organism>
<reference evidence="2" key="1">
    <citation type="submission" date="2019-08" db="EMBL/GenBank/DDBJ databases">
        <authorList>
            <person name="Kucharzyk K."/>
            <person name="Murdoch R.W."/>
            <person name="Higgins S."/>
            <person name="Loffler F."/>
        </authorList>
    </citation>
    <scope>NUCLEOTIDE SEQUENCE</scope>
</reference>